<gene>
    <name evidence="3" type="ORF">H0921_06455</name>
</gene>
<evidence type="ECO:0000313" key="3">
    <source>
        <dbReference type="EMBL" id="MBA2225804.1"/>
    </source>
</evidence>
<dbReference type="AlphaFoldDB" id="A0A7V9ABC8"/>
<keyword evidence="2" id="KW-0812">Transmembrane</keyword>
<accession>A0A7V9ABC8</accession>
<protein>
    <submittedName>
        <fullName evidence="3">Uncharacterized protein</fullName>
    </submittedName>
</protein>
<evidence type="ECO:0000313" key="4">
    <source>
        <dbReference type="Proteomes" id="UP000542342"/>
    </source>
</evidence>
<evidence type="ECO:0000256" key="1">
    <source>
        <dbReference type="SAM" id="MobiDB-lite"/>
    </source>
</evidence>
<reference evidence="3 4" key="1">
    <citation type="submission" date="2020-07" db="EMBL/GenBank/DDBJ databases">
        <title>Thermogemmata thermophila gen. nov., sp. nov., a novel moderate thermophilic planctomycete from a Kamchatka hot spring.</title>
        <authorList>
            <person name="Elcheninov A.G."/>
            <person name="Podosokorskaya O.A."/>
            <person name="Kovaleva O.L."/>
            <person name="Novikov A."/>
            <person name="Bonch-Osmolovskaya E.A."/>
            <person name="Toshchakov S.V."/>
            <person name="Kublanov I.V."/>
        </authorList>
    </citation>
    <scope>NUCLEOTIDE SEQUENCE [LARGE SCALE GENOMIC DNA]</scope>
    <source>
        <strain evidence="3 4">2918</strain>
    </source>
</reference>
<name>A0A7V9ABC8_9BACT</name>
<feature type="region of interest" description="Disordered" evidence="1">
    <location>
        <begin position="64"/>
        <end position="126"/>
    </location>
</feature>
<keyword evidence="4" id="KW-1185">Reference proteome</keyword>
<sequence length="316" mass="34108">MEAARFVPVACLVCGRPFQAQQDKLGQTVVCPWCQATTPALPIAAANIPASGISSASVPTSSAPSLLSIEGPAPAKESPGPPAASTTPRQESPSSPSPSQPSKEAAAERGGTSTSAPPPNVAATSATNSRWQVTAALLAVFLIASMTLIVLRFRQGYGISAEWRPFISPDGQVQIDLLSTPWEETDSHGVRRYWSRGWYSGAYAWIGWQELTEQQVEAARSPDARHKLDGLIQIELEQWQRRFGGNGRTATVQFTDPLIVEIKWEADNVRGLGRVVVVSQGPAPRVYYLGIAAPHLVYDSTAVRHFLDSFRYTPES</sequence>
<proteinExistence type="predicted"/>
<keyword evidence="2" id="KW-1133">Transmembrane helix</keyword>
<feature type="compositionally biased region" description="Low complexity" evidence="1">
    <location>
        <begin position="85"/>
        <end position="94"/>
    </location>
</feature>
<keyword evidence="2" id="KW-0472">Membrane</keyword>
<organism evidence="3 4">
    <name type="scientific">Thermogemmata fonticola</name>
    <dbReference type="NCBI Taxonomy" id="2755323"/>
    <lineage>
        <taxon>Bacteria</taxon>
        <taxon>Pseudomonadati</taxon>
        <taxon>Planctomycetota</taxon>
        <taxon>Planctomycetia</taxon>
        <taxon>Gemmatales</taxon>
        <taxon>Gemmataceae</taxon>
        <taxon>Thermogemmata</taxon>
    </lineage>
</organism>
<dbReference type="RefSeq" id="WP_194537240.1">
    <property type="nucleotide sequence ID" value="NZ_JACEFB010000003.1"/>
</dbReference>
<feature type="transmembrane region" description="Helical" evidence="2">
    <location>
        <begin position="131"/>
        <end position="151"/>
    </location>
</feature>
<comment type="caution">
    <text evidence="3">The sequence shown here is derived from an EMBL/GenBank/DDBJ whole genome shotgun (WGS) entry which is preliminary data.</text>
</comment>
<dbReference type="EMBL" id="JACEFB010000003">
    <property type="protein sequence ID" value="MBA2225804.1"/>
    <property type="molecule type" value="Genomic_DNA"/>
</dbReference>
<evidence type="ECO:0000256" key="2">
    <source>
        <dbReference type="SAM" id="Phobius"/>
    </source>
</evidence>
<dbReference type="Proteomes" id="UP000542342">
    <property type="component" value="Unassembled WGS sequence"/>
</dbReference>